<protein>
    <recommendedName>
        <fullName evidence="8">Peptidase S54 rhomboid domain-containing protein</fullName>
    </recommendedName>
</protein>
<comment type="subcellular location">
    <subcellularLocation>
        <location evidence="1">Membrane</location>
        <topology evidence="1">Multi-pass membrane protein</topology>
    </subcellularLocation>
</comment>
<evidence type="ECO:0000256" key="4">
    <source>
        <dbReference type="ARBA" id="ARBA00022801"/>
    </source>
</evidence>
<dbReference type="PANTHER" id="PTHR43731:SF14">
    <property type="entry name" value="PRESENILIN-ASSOCIATED RHOMBOID-LIKE PROTEIN, MITOCHONDRIAL"/>
    <property type="match status" value="1"/>
</dbReference>
<accession>A0A6A6H7V8</accession>
<dbReference type="InterPro" id="IPR050925">
    <property type="entry name" value="Rhomboid_protease_S54"/>
</dbReference>
<gene>
    <name evidence="9" type="ORF">EV356DRAFT_502508</name>
</gene>
<keyword evidence="4" id="KW-0378">Hydrolase</keyword>
<dbReference type="OrthoDB" id="418595at2759"/>
<dbReference type="SUPFAM" id="SSF144091">
    <property type="entry name" value="Rhomboid-like"/>
    <property type="match status" value="1"/>
</dbReference>
<dbReference type="GO" id="GO:0004252">
    <property type="term" value="F:serine-type endopeptidase activity"/>
    <property type="evidence" value="ECO:0007669"/>
    <property type="project" value="InterPro"/>
</dbReference>
<keyword evidence="10" id="KW-1185">Reference proteome</keyword>
<dbReference type="AlphaFoldDB" id="A0A6A6H7V8"/>
<evidence type="ECO:0000313" key="10">
    <source>
        <dbReference type="Proteomes" id="UP000800092"/>
    </source>
</evidence>
<evidence type="ECO:0000256" key="7">
    <source>
        <dbReference type="SAM" id="Phobius"/>
    </source>
</evidence>
<evidence type="ECO:0000256" key="2">
    <source>
        <dbReference type="ARBA" id="ARBA00009045"/>
    </source>
</evidence>
<reference evidence="9" key="1">
    <citation type="journal article" date="2020" name="Stud. Mycol.">
        <title>101 Dothideomycetes genomes: a test case for predicting lifestyles and emergence of pathogens.</title>
        <authorList>
            <person name="Haridas S."/>
            <person name="Albert R."/>
            <person name="Binder M."/>
            <person name="Bloem J."/>
            <person name="Labutti K."/>
            <person name="Salamov A."/>
            <person name="Andreopoulos B."/>
            <person name="Baker S."/>
            <person name="Barry K."/>
            <person name="Bills G."/>
            <person name="Bluhm B."/>
            <person name="Cannon C."/>
            <person name="Castanera R."/>
            <person name="Culley D."/>
            <person name="Daum C."/>
            <person name="Ezra D."/>
            <person name="Gonzalez J."/>
            <person name="Henrissat B."/>
            <person name="Kuo A."/>
            <person name="Liang C."/>
            <person name="Lipzen A."/>
            <person name="Lutzoni F."/>
            <person name="Magnuson J."/>
            <person name="Mondo S."/>
            <person name="Nolan M."/>
            <person name="Ohm R."/>
            <person name="Pangilinan J."/>
            <person name="Park H.-J."/>
            <person name="Ramirez L."/>
            <person name="Alfaro M."/>
            <person name="Sun H."/>
            <person name="Tritt A."/>
            <person name="Yoshinaga Y."/>
            <person name="Zwiers L.-H."/>
            <person name="Turgeon B."/>
            <person name="Goodwin S."/>
            <person name="Spatafora J."/>
            <person name="Crous P."/>
            <person name="Grigoriev I."/>
        </authorList>
    </citation>
    <scope>NUCLEOTIDE SEQUENCE</scope>
    <source>
        <strain evidence="9">Tuck. ex Michener</strain>
    </source>
</reference>
<dbReference type="Gene3D" id="1.20.1540.10">
    <property type="entry name" value="Rhomboid-like"/>
    <property type="match status" value="1"/>
</dbReference>
<feature type="transmembrane region" description="Helical" evidence="7">
    <location>
        <begin position="131"/>
        <end position="149"/>
    </location>
</feature>
<comment type="similarity">
    <text evidence="2">Belongs to the peptidase S54 family.</text>
</comment>
<evidence type="ECO:0000256" key="3">
    <source>
        <dbReference type="ARBA" id="ARBA00022692"/>
    </source>
</evidence>
<sequence length="271" mass="30554">MFRSQFASFQSRRHFSGGHFDKYKSITNYRNTTRLLGGIVTVNVVGFVLWNIDRIPSDIKDRISAETRKRMPNWLKANATNSLRNFREGRWWTLLTCSFSHRDPNHLIGNMFSLYTFGTVFAYLPRGIPIVATITLGSALSASGADLAIQAARETPGYEQASLGASGVVMGLGTAAAALRRRFSRMKLHVSVRQNRKADTLKPPLGLHSLVSSPYHYFFYYQDTSLGPFCICMMKDRVLDTPPISGARLSELFSIFSVYEQNSIRFLMIDT</sequence>
<dbReference type="InterPro" id="IPR035952">
    <property type="entry name" value="Rhomboid-like_sf"/>
</dbReference>
<evidence type="ECO:0000256" key="6">
    <source>
        <dbReference type="ARBA" id="ARBA00023136"/>
    </source>
</evidence>
<dbReference type="Proteomes" id="UP000800092">
    <property type="component" value="Unassembled WGS sequence"/>
</dbReference>
<name>A0A6A6H7V8_VIRVR</name>
<evidence type="ECO:0000313" key="9">
    <source>
        <dbReference type="EMBL" id="KAF2234194.1"/>
    </source>
</evidence>
<evidence type="ECO:0000256" key="5">
    <source>
        <dbReference type="ARBA" id="ARBA00022989"/>
    </source>
</evidence>
<feature type="transmembrane region" description="Helical" evidence="7">
    <location>
        <begin position="161"/>
        <end position="179"/>
    </location>
</feature>
<dbReference type="Pfam" id="PF01694">
    <property type="entry name" value="Rhomboid"/>
    <property type="match status" value="1"/>
</dbReference>
<feature type="domain" description="Peptidase S54 rhomboid" evidence="8">
    <location>
        <begin position="89"/>
        <end position="181"/>
    </location>
</feature>
<dbReference type="InterPro" id="IPR022764">
    <property type="entry name" value="Peptidase_S54_rhomboid_dom"/>
</dbReference>
<keyword evidence="3 7" id="KW-0812">Transmembrane</keyword>
<keyword evidence="6 7" id="KW-0472">Membrane</keyword>
<dbReference type="PANTHER" id="PTHR43731">
    <property type="entry name" value="RHOMBOID PROTEASE"/>
    <property type="match status" value="1"/>
</dbReference>
<dbReference type="EMBL" id="ML991800">
    <property type="protein sequence ID" value="KAF2234194.1"/>
    <property type="molecule type" value="Genomic_DNA"/>
</dbReference>
<organism evidence="9 10">
    <name type="scientific">Viridothelium virens</name>
    <name type="common">Speckled blister lichen</name>
    <name type="synonym">Trypethelium virens</name>
    <dbReference type="NCBI Taxonomy" id="1048519"/>
    <lineage>
        <taxon>Eukaryota</taxon>
        <taxon>Fungi</taxon>
        <taxon>Dikarya</taxon>
        <taxon>Ascomycota</taxon>
        <taxon>Pezizomycotina</taxon>
        <taxon>Dothideomycetes</taxon>
        <taxon>Dothideomycetes incertae sedis</taxon>
        <taxon>Trypetheliales</taxon>
        <taxon>Trypetheliaceae</taxon>
        <taxon>Viridothelium</taxon>
    </lineage>
</organism>
<keyword evidence="5 7" id="KW-1133">Transmembrane helix</keyword>
<feature type="transmembrane region" description="Helical" evidence="7">
    <location>
        <begin position="32"/>
        <end position="52"/>
    </location>
</feature>
<evidence type="ECO:0000259" key="8">
    <source>
        <dbReference type="Pfam" id="PF01694"/>
    </source>
</evidence>
<proteinExistence type="inferred from homology"/>
<dbReference type="GO" id="GO:0016020">
    <property type="term" value="C:membrane"/>
    <property type="evidence" value="ECO:0007669"/>
    <property type="project" value="UniProtKB-SubCell"/>
</dbReference>
<evidence type="ECO:0000256" key="1">
    <source>
        <dbReference type="ARBA" id="ARBA00004141"/>
    </source>
</evidence>